<evidence type="ECO:0000259" key="2">
    <source>
        <dbReference type="Pfam" id="PF22725"/>
    </source>
</evidence>
<dbReference type="Pfam" id="PF22725">
    <property type="entry name" value="GFO_IDH_MocA_C3"/>
    <property type="match status" value="1"/>
</dbReference>
<gene>
    <name evidence="3" type="ORF">ENV67_06810</name>
</gene>
<dbReference type="SUPFAM" id="SSF51735">
    <property type="entry name" value="NAD(P)-binding Rossmann-fold domains"/>
    <property type="match status" value="1"/>
</dbReference>
<dbReference type="InterPro" id="IPR036291">
    <property type="entry name" value="NAD(P)-bd_dom_sf"/>
</dbReference>
<name>A0A7C4UGU7_UNCW3</name>
<feature type="domain" description="Gfo/Idh/MocA-like oxidoreductase N-terminal" evidence="1">
    <location>
        <begin position="4"/>
        <end position="120"/>
    </location>
</feature>
<dbReference type="Gene3D" id="3.30.360.10">
    <property type="entry name" value="Dihydrodipicolinate Reductase, domain 2"/>
    <property type="match status" value="1"/>
</dbReference>
<dbReference type="GO" id="GO:0000166">
    <property type="term" value="F:nucleotide binding"/>
    <property type="evidence" value="ECO:0007669"/>
    <property type="project" value="InterPro"/>
</dbReference>
<accession>A0A7C4UGU7</accession>
<sequence>MKRIRTGIIGIGYLGYHHLRNIKKIEYFDIVGINDINKERLDSIASEFSVKPFYDQDKLIEESDAIFILTTTSSHYNIAKKALEKGKHCFVEKPLTFSLEEADELVNLAKSKNVLLQTGYVERFNPAFIAVKKIIKEPLFIESHRLSPFTGRSDDLSVVLDLMVHDIDIVLYFVKSPLKSISATGVPIISNYIDIANARLEFENGATANITASRISKDKMRKIRFFQRYSYISINLLENYAEIYNLKMIDGKMCIERNVEKGKNIEPLYLEDLSFAEAILGIKEPEIRPEEARESLYVATIILEKISESLRKL</sequence>
<protein>
    <submittedName>
        <fullName evidence="3">Gfo/Idh/MocA family oxidoreductase</fullName>
    </submittedName>
</protein>
<dbReference type="InterPro" id="IPR055170">
    <property type="entry name" value="GFO_IDH_MocA-like_dom"/>
</dbReference>
<reference evidence="3" key="1">
    <citation type="journal article" date="2020" name="mSystems">
        <title>Genome- and Community-Level Interaction Insights into Carbon Utilization and Element Cycling Functions of Hydrothermarchaeota in Hydrothermal Sediment.</title>
        <authorList>
            <person name="Zhou Z."/>
            <person name="Liu Y."/>
            <person name="Xu W."/>
            <person name="Pan J."/>
            <person name="Luo Z.H."/>
            <person name="Li M."/>
        </authorList>
    </citation>
    <scope>NUCLEOTIDE SEQUENCE [LARGE SCALE GENOMIC DNA]</scope>
    <source>
        <strain evidence="3">SpSt-780</strain>
    </source>
</reference>
<evidence type="ECO:0000313" key="3">
    <source>
        <dbReference type="EMBL" id="HGW92230.1"/>
    </source>
</evidence>
<dbReference type="InterPro" id="IPR051450">
    <property type="entry name" value="Gfo/Idh/MocA_Oxidoreductases"/>
</dbReference>
<dbReference type="EMBL" id="DTHG01000083">
    <property type="protein sequence ID" value="HGW92230.1"/>
    <property type="molecule type" value="Genomic_DNA"/>
</dbReference>
<dbReference type="PANTHER" id="PTHR43377">
    <property type="entry name" value="BILIVERDIN REDUCTASE A"/>
    <property type="match status" value="1"/>
</dbReference>
<dbReference type="PANTHER" id="PTHR43377:SF1">
    <property type="entry name" value="BILIVERDIN REDUCTASE A"/>
    <property type="match status" value="1"/>
</dbReference>
<proteinExistence type="predicted"/>
<dbReference type="Gene3D" id="3.40.50.720">
    <property type="entry name" value="NAD(P)-binding Rossmann-like Domain"/>
    <property type="match status" value="1"/>
</dbReference>
<dbReference type="InterPro" id="IPR000683">
    <property type="entry name" value="Gfo/Idh/MocA-like_OxRdtase_N"/>
</dbReference>
<organism evidence="3">
    <name type="scientific">candidate division WOR-3 bacterium</name>
    <dbReference type="NCBI Taxonomy" id="2052148"/>
    <lineage>
        <taxon>Bacteria</taxon>
        <taxon>Bacteria division WOR-3</taxon>
    </lineage>
</organism>
<dbReference type="AlphaFoldDB" id="A0A7C4UGU7"/>
<feature type="domain" description="GFO/IDH/MocA-like oxidoreductase" evidence="2">
    <location>
        <begin position="157"/>
        <end position="219"/>
    </location>
</feature>
<dbReference type="Pfam" id="PF01408">
    <property type="entry name" value="GFO_IDH_MocA"/>
    <property type="match status" value="1"/>
</dbReference>
<comment type="caution">
    <text evidence="3">The sequence shown here is derived from an EMBL/GenBank/DDBJ whole genome shotgun (WGS) entry which is preliminary data.</text>
</comment>
<dbReference type="SUPFAM" id="SSF55347">
    <property type="entry name" value="Glyceraldehyde-3-phosphate dehydrogenase-like, C-terminal domain"/>
    <property type="match status" value="1"/>
</dbReference>
<evidence type="ECO:0000259" key="1">
    <source>
        <dbReference type="Pfam" id="PF01408"/>
    </source>
</evidence>